<reference evidence="1" key="1">
    <citation type="journal article" date="2015" name="Nature">
        <title>Complex archaea that bridge the gap between prokaryotes and eukaryotes.</title>
        <authorList>
            <person name="Spang A."/>
            <person name="Saw J.H."/>
            <person name="Jorgensen S.L."/>
            <person name="Zaremba-Niedzwiedzka K."/>
            <person name="Martijn J."/>
            <person name="Lind A.E."/>
            <person name="van Eijk R."/>
            <person name="Schleper C."/>
            <person name="Guy L."/>
            <person name="Ettema T.J."/>
        </authorList>
    </citation>
    <scope>NUCLEOTIDE SEQUENCE</scope>
</reference>
<sequence length="286" mass="28798">ATAPATTYLQFDCDGTDSTIDAVGTNLKLAVAGTDELSLSSVGLLVADTYGLVVGHTAQLTISDGDGAANLIPETQFLGSAQADGSAMLGTFNTTNTIASTLAFLKGGSATIGSATVIVADDEYVGRIIAYGCDGVDFESPVAEIRFVVNGTPGTGDMPGSIEFFTTADSGETLTKALTIEQDQKAVFAGNISVASAKSIQGPTGDNKTFSIQVGSASTTGLTDIIKVSSATLAVKGELGFYNTTPTPQHATNVVAVTNAAFDTNAVAAVNACLSVLQAVGLMAST</sequence>
<dbReference type="AlphaFoldDB" id="A0A0F9B8Y0"/>
<gene>
    <name evidence="1" type="ORF">LCGC14_2475790</name>
</gene>
<protein>
    <submittedName>
        <fullName evidence="1">Uncharacterized protein</fullName>
    </submittedName>
</protein>
<name>A0A0F9B8Y0_9ZZZZ</name>
<organism evidence="1">
    <name type="scientific">marine sediment metagenome</name>
    <dbReference type="NCBI Taxonomy" id="412755"/>
    <lineage>
        <taxon>unclassified sequences</taxon>
        <taxon>metagenomes</taxon>
        <taxon>ecological metagenomes</taxon>
    </lineage>
</organism>
<dbReference type="EMBL" id="LAZR01038880">
    <property type="protein sequence ID" value="KKL18409.1"/>
    <property type="molecule type" value="Genomic_DNA"/>
</dbReference>
<comment type="caution">
    <text evidence="1">The sequence shown here is derived from an EMBL/GenBank/DDBJ whole genome shotgun (WGS) entry which is preliminary data.</text>
</comment>
<proteinExistence type="predicted"/>
<feature type="non-terminal residue" evidence="1">
    <location>
        <position position="1"/>
    </location>
</feature>
<evidence type="ECO:0000313" key="1">
    <source>
        <dbReference type="EMBL" id="KKL18409.1"/>
    </source>
</evidence>
<accession>A0A0F9B8Y0</accession>